<dbReference type="NCBIfam" id="TIGR01484">
    <property type="entry name" value="HAD-SF-IIB"/>
    <property type="match status" value="1"/>
</dbReference>
<name>A0A059NYZ1_9BACI</name>
<dbReference type="PANTHER" id="PTHR10000">
    <property type="entry name" value="PHOSPHOSERINE PHOSPHATASE"/>
    <property type="match status" value="1"/>
</dbReference>
<dbReference type="GO" id="GO:0000287">
    <property type="term" value="F:magnesium ion binding"/>
    <property type="evidence" value="ECO:0007669"/>
    <property type="project" value="TreeGrafter"/>
</dbReference>
<dbReference type="PANTHER" id="PTHR10000:SF55">
    <property type="entry name" value="5-AMINO-6-(5-PHOSPHO-D-RIBITYLAMINO)URACIL PHOSPHATASE YCSE"/>
    <property type="match status" value="1"/>
</dbReference>
<dbReference type="RefSeq" id="WP_035507294.1">
    <property type="nucleotide sequence ID" value="NZ_CCDH010000001.1"/>
</dbReference>
<dbReference type="GO" id="GO:0016791">
    <property type="term" value="F:phosphatase activity"/>
    <property type="evidence" value="ECO:0007669"/>
    <property type="project" value="UniProtKB-ARBA"/>
</dbReference>
<dbReference type="InterPro" id="IPR006379">
    <property type="entry name" value="HAD-SF_hydro_IIB"/>
</dbReference>
<protein>
    <submittedName>
        <fullName evidence="1">Phosphatase YwpJ</fullName>
    </submittedName>
</protein>
<dbReference type="InterPro" id="IPR000150">
    <property type="entry name" value="Cof"/>
</dbReference>
<evidence type="ECO:0000313" key="2">
    <source>
        <dbReference type="Proteomes" id="UP000028868"/>
    </source>
</evidence>
<sequence length="285" mass="31645">MDIIGIDLDGTLLNAKNQISAKNIEAIQAAQAQGVEVVIATGRATFDVRHLFRKFDIKTWVIGANGATIHRPDGSLFTSTPINKEDVETTLSWLEKEGFYYEAIDDHSIFTPQNGREILQIELDRIRSANPEANLAELKKAVEKQFSQTGFLQIDSYKTIMESGRDIYNILAFSFHHEKLKKGWLTFESYPALTLVSSADHNFEIEHRQASKGKALEHLASHLDLSLSRTAVIGDSLNDLSMISAAGYSAAMGNAKKEVKDACLFQSKTNDEDGVAHAIYHFLSL</sequence>
<dbReference type="Proteomes" id="UP000028868">
    <property type="component" value="Unassembled WGS sequence"/>
</dbReference>
<dbReference type="Gene3D" id="3.40.50.1000">
    <property type="entry name" value="HAD superfamily/HAD-like"/>
    <property type="match status" value="1"/>
</dbReference>
<dbReference type="AlphaFoldDB" id="A0A059NYZ1"/>
<comment type="caution">
    <text evidence="1">The sequence shown here is derived from an EMBL/GenBank/DDBJ whole genome shotgun (WGS) entry which is preliminary data.</text>
</comment>
<dbReference type="PROSITE" id="PS01229">
    <property type="entry name" value="COF_2"/>
    <property type="match status" value="1"/>
</dbReference>
<organism evidence="1 2">
    <name type="scientific">Halobacillus karajensis</name>
    <dbReference type="NCBI Taxonomy" id="195088"/>
    <lineage>
        <taxon>Bacteria</taxon>
        <taxon>Bacillati</taxon>
        <taxon>Bacillota</taxon>
        <taxon>Bacilli</taxon>
        <taxon>Bacillales</taxon>
        <taxon>Bacillaceae</taxon>
        <taxon>Halobacillus</taxon>
    </lineage>
</organism>
<dbReference type="InterPro" id="IPR023214">
    <property type="entry name" value="HAD_sf"/>
</dbReference>
<dbReference type="SFLD" id="SFLDG01140">
    <property type="entry name" value="C2.B:_Phosphomannomutase_and_P"/>
    <property type="match status" value="1"/>
</dbReference>
<reference evidence="1 2" key="2">
    <citation type="submission" date="2014-05" db="EMBL/GenBank/DDBJ databases">
        <title>Draft genome sequence of Halobacillus karajensis HK-03.</title>
        <authorList>
            <person name="Khelaifia S."/>
            <person name="Croce O."/>
            <person name="Lagier J.C."/>
            <person name="Raoult D."/>
        </authorList>
    </citation>
    <scope>NUCLEOTIDE SEQUENCE [LARGE SCALE GENOMIC DNA]</scope>
    <source>
        <strain evidence="1 2">HD-03</strain>
    </source>
</reference>
<dbReference type="GO" id="GO:0005829">
    <property type="term" value="C:cytosol"/>
    <property type="evidence" value="ECO:0007669"/>
    <property type="project" value="TreeGrafter"/>
</dbReference>
<dbReference type="EMBL" id="CCDI010000001">
    <property type="protein sequence ID" value="CDQ23496.1"/>
    <property type="molecule type" value="Genomic_DNA"/>
</dbReference>
<dbReference type="Gene3D" id="3.30.1240.10">
    <property type="match status" value="1"/>
</dbReference>
<accession>A0A059NYZ1</accession>
<dbReference type="CDD" id="cd07516">
    <property type="entry name" value="HAD_Pase"/>
    <property type="match status" value="1"/>
</dbReference>
<proteinExistence type="predicted"/>
<dbReference type="PROSITE" id="PS01228">
    <property type="entry name" value="COF_1"/>
    <property type="match status" value="1"/>
</dbReference>
<dbReference type="SFLD" id="SFLDS00003">
    <property type="entry name" value="Haloacid_Dehalogenase"/>
    <property type="match status" value="1"/>
</dbReference>
<reference evidence="2" key="1">
    <citation type="submission" date="2014-03" db="EMBL/GenBank/DDBJ databases">
        <authorList>
            <person name="Urmite Genomes U."/>
        </authorList>
    </citation>
    <scope>NUCLEOTIDE SEQUENCE [LARGE SCALE GENOMIC DNA]</scope>
    <source>
        <strain evidence="2">HD-03</strain>
    </source>
</reference>
<keyword evidence="2" id="KW-1185">Reference proteome</keyword>
<dbReference type="SFLD" id="SFLDG01144">
    <property type="entry name" value="C2.B.4:_PGP_Like"/>
    <property type="match status" value="1"/>
</dbReference>
<dbReference type="SUPFAM" id="SSF56784">
    <property type="entry name" value="HAD-like"/>
    <property type="match status" value="1"/>
</dbReference>
<dbReference type="InterPro" id="IPR036412">
    <property type="entry name" value="HAD-like_sf"/>
</dbReference>
<dbReference type="Pfam" id="PF08282">
    <property type="entry name" value="Hydrolase_3"/>
    <property type="match status" value="1"/>
</dbReference>
<evidence type="ECO:0000313" key="1">
    <source>
        <dbReference type="EMBL" id="CDQ23496.1"/>
    </source>
</evidence>
<gene>
    <name evidence="1" type="primary">ywpJ_1</name>
    <name evidence="1" type="ORF">BN983_01726</name>
</gene>
<dbReference type="NCBIfam" id="TIGR00099">
    <property type="entry name" value="Cof-subfamily"/>
    <property type="match status" value="1"/>
</dbReference>